<sequence>MPRLKPSTRRRNLGPAADLFPGDRVAVVRSINVLIAELVMQFGCSVPTSEDAADIDDHRRILLNVDVGDFFGCWYAEVPRSLEGDNHPITTMEWLTQPDKWQECAMKDPKVQTLIAMRRRAEWRGEGPKVDGLPSDVVRKYRDRLADLRGEVLPTRWEYLDSACRPFVKGTKTPRERELFYEPHALPPRPWDSEALLALGAARRRRYRRSSRSTPRSPRSSSPRVSSSTRRGLHRRSASRSASVESARQSRSSSVVSSRSVRSISPVVVRRGRHSQTVNHSRRTSSRWSSQRSVFPRPVSRRRNIRSRSRSPQPVSSSHRELRRRSLSRSLSVEPLHSNTRSYTVGTRRSSGTKGKQSVRVHPTHRSQKSNKDRAVVNPYQASPSTSGSSRRSSRGSHLSSPASSVSRVSRTISSQPSSPALSIRTLRELDDSDSDLPSMEELRKEFDPSYTVIALLWLKNGDYAEELLMNVTKHSTNLAQQKLRLGRIGVEPDVTFELFENGVWRRVLRAEIFDAPREKKVYLRAEGVTQGHKMPCPSDVIEID</sequence>
<feature type="compositionally biased region" description="Basic residues" evidence="1">
    <location>
        <begin position="299"/>
        <end position="309"/>
    </location>
</feature>
<organism evidence="2 3">
    <name type="scientific">Dendrothele bispora (strain CBS 962.96)</name>
    <dbReference type="NCBI Taxonomy" id="1314807"/>
    <lineage>
        <taxon>Eukaryota</taxon>
        <taxon>Fungi</taxon>
        <taxon>Dikarya</taxon>
        <taxon>Basidiomycota</taxon>
        <taxon>Agaricomycotina</taxon>
        <taxon>Agaricomycetes</taxon>
        <taxon>Agaricomycetidae</taxon>
        <taxon>Agaricales</taxon>
        <taxon>Agaricales incertae sedis</taxon>
        <taxon>Dendrothele</taxon>
    </lineage>
</organism>
<evidence type="ECO:0000256" key="1">
    <source>
        <dbReference type="SAM" id="MobiDB-lite"/>
    </source>
</evidence>
<gene>
    <name evidence="2" type="ORF">K435DRAFT_875444</name>
</gene>
<feature type="compositionally biased region" description="Low complexity" evidence="1">
    <location>
        <begin position="212"/>
        <end position="230"/>
    </location>
</feature>
<feature type="compositionally biased region" description="Low complexity" evidence="1">
    <location>
        <begin position="286"/>
        <end position="298"/>
    </location>
</feature>
<feature type="compositionally biased region" description="Low complexity" evidence="1">
    <location>
        <begin position="382"/>
        <end position="415"/>
    </location>
</feature>
<name>A0A4V4HBI5_DENBC</name>
<feature type="compositionally biased region" description="Basic residues" evidence="1">
    <location>
        <begin position="270"/>
        <end position="285"/>
    </location>
</feature>
<keyword evidence="3" id="KW-1185">Reference proteome</keyword>
<proteinExistence type="predicted"/>
<feature type="compositionally biased region" description="Polar residues" evidence="1">
    <location>
        <begin position="337"/>
        <end position="356"/>
    </location>
</feature>
<feature type="region of interest" description="Disordered" evidence="1">
    <location>
        <begin position="203"/>
        <end position="435"/>
    </location>
</feature>
<dbReference type="EMBL" id="ML180023">
    <property type="protein sequence ID" value="THU79455.1"/>
    <property type="molecule type" value="Genomic_DNA"/>
</dbReference>
<feature type="compositionally biased region" description="Low complexity" evidence="1">
    <location>
        <begin position="239"/>
        <end position="269"/>
    </location>
</feature>
<evidence type="ECO:0000313" key="3">
    <source>
        <dbReference type="Proteomes" id="UP000297245"/>
    </source>
</evidence>
<accession>A0A4V4HBI5</accession>
<feature type="compositionally biased region" description="Basic residues" evidence="1">
    <location>
        <begin position="357"/>
        <end position="369"/>
    </location>
</feature>
<reference evidence="2 3" key="1">
    <citation type="journal article" date="2019" name="Nat. Ecol. Evol.">
        <title>Megaphylogeny resolves global patterns of mushroom evolution.</title>
        <authorList>
            <person name="Varga T."/>
            <person name="Krizsan K."/>
            <person name="Foldi C."/>
            <person name="Dima B."/>
            <person name="Sanchez-Garcia M."/>
            <person name="Sanchez-Ramirez S."/>
            <person name="Szollosi G.J."/>
            <person name="Szarkandi J.G."/>
            <person name="Papp V."/>
            <person name="Albert L."/>
            <person name="Andreopoulos W."/>
            <person name="Angelini C."/>
            <person name="Antonin V."/>
            <person name="Barry K.W."/>
            <person name="Bougher N.L."/>
            <person name="Buchanan P."/>
            <person name="Buyck B."/>
            <person name="Bense V."/>
            <person name="Catcheside P."/>
            <person name="Chovatia M."/>
            <person name="Cooper J."/>
            <person name="Damon W."/>
            <person name="Desjardin D."/>
            <person name="Finy P."/>
            <person name="Geml J."/>
            <person name="Haridas S."/>
            <person name="Hughes K."/>
            <person name="Justo A."/>
            <person name="Karasinski D."/>
            <person name="Kautmanova I."/>
            <person name="Kiss B."/>
            <person name="Kocsube S."/>
            <person name="Kotiranta H."/>
            <person name="LaButti K.M."/>
            <person name="Lechner B.E."/>
            <person name="Liimatainen K."/>
            <person name="Lipzen A."/>
            <person name="Lukacs Z."/>
            <person name="Mihaltcheva S."/>
            <person name="Morgado L.N."/>
            <person name="Niskanen T."/>
            <person name="Noordeloos M.E."/>
            <person name="Ohm R.A."/>
            <person name="Ortiz-Santana B."/>
            <person name="Ovrebo C."/>
            <person name="Racz N."/>
            <person name="Riley R."/>
            <person name="Savchenko A."/>
            <person name="Shiryaev A."/>
            <person name="Soop K."/>
            <person name="Spirin V."/>
            <person name="Szebenyi C."/>
            <person name="Tomsovsky M."/>
            <person name="Tulloss R.E."/>
            <person name="Uehling J."/>
            <person name="Grigoriev I.V."/>
            <person name="Vagvolgyi C."/>
            <person name="Papp T."/>
            <person name="Martin F.M."/>
            <person name="Miettinen O."/>
            <person name="Hibbett D.S."/>
            <person name="Nagy L.G."/>
        </authorList>
    </citation>
    <scope>NUCLEOTIDE SEQUENCE [LARGE SCALE GENOMIC DNA]</scope>
    <source>
        <strain evidence="2 3">CBS 962.96</strain>
    </source>
</reference>
<evidence type="ECO:0000313" key="2">
    <source>
        <dbReference type="EMBL" id="THU79455.1"/>
    </source>
</evidence>
<dbReference type="AlphaFoldDB" id="A0A4V4HBI5"/>
<protein>
    <submittedName>
        <fullName evidence="2">Uncharacterized protein</fullName>
    </submittedName>
</protein>
<dbReference type="Proteomes" id="UP000297245">
    <property type="component" value="Unassembled WGS sequence"/>
</dbReference>